<feature type="transmembrane region" description="Helical" evidence="5">
    <location>
        <begin position="142"/>
        <end position="162"/>
    </location>
</feature>
<evidence type="ECO:0000259" key="6">
    <source>
        <dbReference type="Pfam" id="PF04932"/>
    </source>
</evidence>
<dbReference type="PANTHER" id="PTHR37422">
    <property type="entry name" value="TEICHURONIC ACID BIOSYNTHESIS PROTEIN TUAE"/>
    <property type="match status" value="1"/>
</dbReference>
<dbReference type="GO" id="GO:0016020">
    <property type="term" value="C:membrane"/>
    <property type="evidence" value="ECO:0007669"/>
    <property type="project" value="UniProtKB-SubCell"/>
</dbReference>
<name>A0A918KGG3_9PROT</name>
<evidence type="ECO:0000256" key="1">
    <source>
        <dbReference type="ARBA" id="ARBA00004141"/>
    </source>
</evidence>
<keyword evidence="4 5" id="KW-0472">Membrane</keyword>
<feature type="transmembrane region" description="Helical" evidence="5">
    <location>
        <begin position="379"/>
        <end position="398"/>
    </location>
</feature>
<evidence type="ECO:0000256" key="4">
    <source>
        <dbReference type="ARBA" id="ARBA00023136"/>
    </source>
</evidence>
<keyword evidence="8" id="KW-1185">Reference proteome</keyword>
<keyword evidence="3 5" id="KW-1133">Transmembrane helix</keyword>
<feature type="transmembrane region" description="Helical" evidence="5">
    <location>
        <begin position="229"/>
        <end position="246"/>
    </location>
</feature>
<dbReference type="Proteomes" id="UP000600865">
    <property type="component" value="Unassembled WGS sequence"/>
</dbReference>
<organism evidence="7 8">
    <name type="scientific">Litorimonas cladophorae</name>
    <dbReference type="NCBI Taxonomy" id="1220491"/>
    <lineage>
        <taxon>Bacteria</taxon>
        <taxon>Pseudomonadati</taxon>
        <taxon>Pseudomonadota</taxon>
        <taxon>Alphaproteobacteria</taxon>
        <taxon>Maricaulales</taxon>
        <taxon>Robiginitomaculaceae</taxon>
    </lineage>
</organism>
<feature type="domain" description="O-antigen ligase-related" evidence="6">
    <location>
        <begin position="214"/>
        <end position="355"/>
    </location>
</feature>
<dbReference type="EMBL" id="BMYV01000001">
    <property type="protein sequence ID" value="GGX62873.1"/>
    <property type="molecule type" value="Genomic_DNA"/>
</dbReference>
<feature type="transmembrane region" description="Helical" evidence="5">
    <location>
        <begin position="343"/>
        <end position="367"/>
    </location>
</feature>
<comment type="subcellular location">
    <subcellularLocation>
        <location evidence="1">Membrane</location>
        <topology evidence="1">Multi-pass membrane protein</topology>
    </subcellularLocation>
</comment>
<feature type="transmembrane region" description="Helical" evidence="5">
    <location>
        <begin position="206"/>
        <end position="223"/>
    </location>
</feature>
<evidence type="ECO:0000256" key="5">
    <source>
        <dbReference type="SAM" id="Phobius"/>
    </source>
</evidence>
<keyword evidence="2 5" id="KW-0812">Transmembrane</keyword>
<dbReference type="AlphaFoldDB" id="A0A918KGG3"/>
<protein>
    <recommendedName>
        <fullName evidence="6">O-antigen ligase-related domain-containing protein</fullName>
    </recommendedName>
</protein>
<dbReference type="Pfam" id="PF04932">
    <property type="entry name" value="Wzy_C"/>
    <property type="match status" value="1"/>
</dbReference>
<gene>
    <name evidence="7" type="primary">hfsC</name>
    <name evidence="7" type="ORF">GCM10011309_11060</name>
</gene>
<feature type="transmembrane region" description="Helical" evidence="5">
    <location>
        <begin position="253"/>
        <end position="272"/>
    </location>
</feature>
<dbReference type="InterPro" id="IPR007016">
    <property type="entry name" value="O-antigen_ligase-rel_domated"/>
</dbReference>
<feature type="transmembrane region" description="Helical" evidence="5">
    <location>
        <begin position="28"/>
        <end position="47"/>
    </location>
</feature>
<evidence type="ECO:0000313" key="8">
    <source>
        <dbReference type="Proteomes" id="UP000600865"/>
    </source>
</evidence>
<proteinExistence type="predicted"/>
<evidence type="ECO:0000256" key="2">
    <source>
        <dbReference type="ARBA" id="ARBA00022692"/>
    </source>
</evidence>
<sequence length="439" mass="49360">MVVTDFTQTQLRQRNFAIAQAGRLLESVLWVLILTFYSGAVIGLTFADAAALDAGESPFARSLWFFTYALVLFLGVFRLPHIIRLASFNPLIIICVLWCGLSILWSIDPGVSLRRAIALTMTTFAGLAFAARYDWNEMVQHIAFCALLLCIITILLVGLNPMRGIMQEIHPGAWRGPWVEKNQLGGIMTKCFAVALCAFAMRPKRAWLWIPVGVLCFGLVLLSTSKTSLLASVACFGFFVALRIFRRFPFLRIIVMFGFLAIVTVIVSVLLIDPAWALGLIGKDPSLTGRTDIWALLMEAVSQKFWLGYGYGVYWLDPLGPSYQIREILEWSVPTAHNGWFDAWLSAGFVIIFLFSILLIITVMMALSRIKHGGVETYWVVLSMFFFITFSLSESTILQQNDLSWFLFVATASKLWAREKPYWRPGSTPFVARMGIKRG</sequence>
<comment type="caution">
    <text evidence="7">The sequence shown here is derived from an EMBL/GenBank/DDBJ whole genome shotgun (WGS) entry which is preliminary data.</text>
</comment>
<dbReference type="RefSeq" id="WP_189582451.1">
    <property type="nucleotide sequence ID" value="NZ_BMYV01000001.1"/>
</dbReference>
<feature type="transmembrane region" description="Helical" evidence="5">
    <location>
        <begin position="59"/>
        <end position="76"/>
    </location>
</feature>
<reference evidence="7 8" key="1">
    <citation type="journal article" date="2014" name="Int. J. Syst. Evol. Microbiol.">
        <title>Complete genome sequence of Corynebacterium casei LMG S-19264T (=DSM 44701T), isolated from a smear-ripened cheese.</title>
        <authorList>
            <consortium name="US DOE Joint Genome Institute (JGI-PGF)"/>
            <person name="Walter F."/>
            <person name="Albersmeier A."/>
            <person name="Kalinowski J."/>
            <person name="Ruckert C."/>
        </authorList>
    </citation>
    <scope>NUCLEOTIDE SEQUENCE [LARGE SCALE GENOMIC DNA]</scope>
    <source>
        <strain evidence="7 8">KCTC 23968</strain>
    </source>
</reference>
<dbReference type="PANTHER" id="PTHR37422:SF17">
    <property type="entry name" value="O-ANTIGEN LIGASE"/>
    <property type="match status" value="1"/>
</dbReference>
<evidence type="ECO:0000313" key="7">
    <source>
        <dbReference type="EMBL" id="GGX62873.1"/>
    </source>
</evidence>
<evidence type="ECO:0000256" key="3">
    <source>
        <dbReference type="ARBA" id="ARBA00022989"/>
    </source>
</evidence>
<feature type="transmembrane region" description="Helical" evidence="5">
    <location>
        <begin position="88"/>
        <end position="107"/>
    </location>
</feature>
<dbReference type="InterPro" id="IPR051533">
    <property type="entry name" value="WaaL-like"/>
</dbReference>
<accession>A0A918KGG3</accession>